<dbReference type="Gene3D" id="3.60.120.10">
    <property type="entry name" value="Anthranilate synthase"/>
    <property type="match status" value="1"/>
</dbReference>
<proteinExistence type="predicted"/>
<dbReference type="PANTHER" id="PTHR42839">
    <property type="entry name" value="ISOCHORISMATE SYNTHASE ENTC"/>
    <property type="match status" value="1"/>
</dbReference>
<keyword evidence="3" id="KW-1185">Reference proteome</keyword>
<dbReference type="GO" id="GO:0008909">
    <property type="term" value="F:isochorismate synthase activity"/>
    <property type="evidence" value="ECO:0007669"/>
    <property type="project" value="UniProtKB-EC"/>
</dbReference>
<dbReference type="InterPro" id="IPR015890">
    <property type="entry name" value="Chorismate_C"/>
</dbReference>
<dbReference type="InterPro" id="IPR005801">
    <property type="entry name" value="ADC_synthase"/>
</dbReference>
<sequence>MTYLDRPATAPDFLLSRSSGSLRTRGSRANWPDPFEAATALRNGDAGLIVGAVPFDTANRAALTVPEVITESEGPLEPPAHYRGLDAGQKAEVLSVTPLTTSEEHQTTAAATIATIQNTTLEKVVLARAVDVEFAEEVDPLLIAARMIDLSARRDGFAVDLGATGRHDDKGTLLVGSSPELLIRRRGTTVEALPLAGSAARLRDRDADVTVGRMLQDSVKDLSEHRWVTDHYERVLSQVCTELSVPDRPELIQTNEMWHLGTRIQGTVPEDGPSALDLALMLHPTPAVGGYPTHEALGIIDEVEEPRDFYAGFVGWCRADGDGEYMVSIRCAEVAGAGARAWAGGGIVANSSAAAETAETTAKLQTALRALNVPAALRAV</sequence>
<keyword evidence="2" id="KW-0413">Isomerase</keyword>
<dbReference type="Pfam" id="PF00425">
    <property type="entry name" value="Chorismate_bind"/>
    <property type="match status" value="1"/>
</dbReference>
<accession>A0A0X2NQA3</accession>
<organism evidence="2 3">
    <name type="scientific">Corynebacterium variabile</name>
    <dbReference type="NCBI Taxonomy" id="1727"/>
    <lineage>
        <taxon>Bacteria</taxon>
        <taxon>Bacillati</taxon>
        <taxon>Actinomycetota</taxon>
        <taxon>Actinomycetes</taxon>
        <taxon>Mycobacteriales</taxon>
        <taxon>Corynebacteriaceae</taxon>
        <taxon>Corynebacterium</taxon>
    </lineage>
</organism>
<dbReference type="RefSeq" id="WP_073884499.1">
    <property type="nucleotide sequence ID" value="NZ_FAUH01000016.1"/>
</dbReference>
<dbReference type="EMBL" id="FAUH01000016">
    <property type="protein sequence ID" value="CUU66891.1"/>
    <property type="molecule type" value="Genomic_DNA"/>
</dbReference>
<dbReference type="GO" id="GO:0009697">
    <property type="term" value="P:salicylic acid biosynthetic process"/>
    <property type="evidence" value="ECO:0007669"/>
    <property type="project" value="TreeGrafter"/>
</dbReference>
<dbReference type="SUPFAM" id="SSF56322">
    <property type="entry name" value="ADC synthase"/>
    <property type="match status" value="1"/>
</dbReference>
<reference evidence="3" key="1">
    <citation type="submission" date="2015-11" db="EMBL/GenBank/DDBJ databases">
        <authorList>
            <person name="Dugat-Bony E."/>
        </authorList>
    </citation>
    <scope>NUCLEOTIDE SEQUENCE [LARGE SCALE GENOMIC DNA]</scope>
    <source>
        <strain evidence="3">Mu292</strain>
    </source>
</reference>
<evidence type="ECO:0000313" key="3">
    <source>
        <dbReference type="Proteomes" id="UP000182498"/>
    </source>
</evidence>
<evidence type="ECO:0000313" key="2">
    <source>
        <dbReference type="EMBL" id="CUU66891.1"/>
    </source>
</evidence>
<dbReference type="OrthoDB" id="9806579at2"/>
<name>A0A0X2NQA3_9CORY</name>
<evidence type="ECO:0000259" key="1">
    <source>
        <dbReference type="Pfam" id="PF00425"/>
    </source>
</evidence>
<gene>
    <name evidence="2" type="ORF">CVAR292_02239</name>
</gene>
<dbReference type="PANTHER" id="PTHR42839:SF2">
    <property type="entry name" value="ISOCHORISMATE SYNTHASE ENTC"/>
    <property type="match status" value="1"/>
</dbReference>
<dbReference type="Proteomes" id="UP000182498">
    <property type="component" value="Unassembled WGS sequence"/>
</dbReference>
<protein>
    <submittedName>
        <fullName evidence="2">Isochorismate synthase</fullName>
        <ecNumber evidence="2">5.4.4.2</ecNumber>
    </submittedName>
</protein>
<dbReference type="EC" id="5.4.4.2" evidence="2"/>
<dbReference type="AlphaFoldDB" id="A0A0X2NQA3"/>
<feature type="domain" description="Chorismate-utilising enzyme C-terminal" evidence="1">
    <location>
        <begin position="103"/>
        <end position="363"/>
    </location>
</feature>